<accession>A0A485M698</accession>
<dbReference type="AlphaFoldDB" id="A0A485M698"/>
<keyword evidence="1" id="KW-0472">Membrane</keyword>
<organism evidence="2">
    <name type="scientific">anaerobic digester metagenome</name>
    <dbReference type="NCBI Taxonomy" id="1263854"/>
    <lineage>
        <taxon>unclassified sequences</taxon>
        <taxon>metagenomes</taxon>
        <taxon>ecological metagenomes</taxon>
    </lineage>
</organism>
<keyword evidence="1" id="KW-0812">Transmembrane</keyword>
<reference evidence="2" key="1">
    <citation type="submission" date="2019-03" db="EMBL/GenBank/DDBJ databases">
        <authorList>
            <person name="Hao L."/>
        </authorList>
    </citation>
    <scope>NUCLEOTIDE SEQUENCE</scope>
</reference>
<dbReference type="EMBL" id="CAADRN010000383">
    <property type="protein sequence ID" value="VFU19378.1"/>
    <property type="molecule type" value="Genomic_DNA"/>
</dbReference>
<evidence type="ECO:0000256" key="1">
    <source>
        <dbReference type="SAM" id="Phobius"/>
    </source>
</evidence>
<name>A0A485M698_9ZZZZ</name>
<protein>
    <submittedName>
        <fullName evidence="2">ABC-type amino acid transport system, permease component</fullName>
    </submittedName>
</protein>
<sequence length="66" mass="7324">MVGFLAINDLTRASQVITSRTMDPYLSIIITAVAYLVIGAVSGLLFKLVEREKHLRLADFKDELGE</sequence>
<feature type="transmembrane region" description="Helical" evidence="1">
    <location>
        <begin position="25"/>
        <end position="46"/>
    </location>
</feature>
<proteinExistence type="predicted"/>
<keyword evidence="1" id="KW-1133">Transmembrane helix</keyword>
<gene>
    <name evidence="2" type="ORF">SCFA_80005</name>
</gene>
<evidence type="ECO:0000313" key="2">
    <source>
        <dbReference type="EMBL" id="VFU19378.1"/>
    </source>
</evidence>